<comment type="similarity">
    <text evidence="1 9">Belongs to the paramyxoviruses nucleocapsid family.</text>
</comment>
<dbReference type="GO" id="GO:0005198">
    <property type="term" value="F:structural molecule activity"/>
    <property type="evidence" value="ECO:0007669"/>
    <property type="project" value="InterPro"/>
</dbReference>
<dbReference type="InterPro" id="IPR002021">
    <property type="entry name" value="Paramyx_ncap"/>
</dbReference>
<dbReference type="GO" id="GO:0030430">
    <property type="term" value="C:host cell cytoplasm"/>
    <property type="evidence" value="ECO:0007669"/>
    <property type="project" value="UniProtKB-SubCell"/>
</dbReference>
<feature type="region of interest" description="Disordered" evidence="10">
    <location>
        <begin position="422"/>
        <end position="445"/>
    </location>
</feature>
<proteinExistence type="inferred from homology"/>
<dbReference type="GO" id="GO:0003723">
    <property type="term" value="F:RNA binding"/>
    <property type="evidence" value="ECO:0007669"/>
    <property type="project" value="UniProtKB-KW"/>
</dbReference>
<protein>
    <recommendedName>
        <fullName evidence="9">Nucleocapsid</fullName>
    </recommendedName>
    <alternativeName>
        <fullName evidence="9">Nucleocapsid protein</fullName>
    </alternativeName>
</protein>
<evidence type="ECO:0000256" key="9">
    <source>
        <dbReference type="RuleBase" id="RU361245"/>
    </source>
</evidence>
<dbReference type="GO" id="GO:0019013">
    <property type="term" value="C:viral nucleocapsid"/>
    <property type="evidence" value="ECO:0007669"/>
    <property type="project" value="UniProtKB-KW"/>
</dbReference>
<dbReference type="EMBL" id="KM034755">
    <property type="protein sequence ID" value="AIS25032.1"/>
    <property type="molecule type" value="Viral_cRNA"/>
</dbReference>
<dbReference type="GO" id="GO:1990904">
    <property type="term" value="C:ribonucleoprotein complex"/>
    <property type="evidence" value="ECO:0007669"/>
    <property type="project" value="UniProtKB-KW"/>
</dbReference>
<evidence type="ECO:0000256" key="1">
    <source>
        <dbReference type="ARBA" id="ARBA00007642"/>
    </source>
</evidence>
<dbReference type="GO" id="GO:0019029">
    <property type="term" value="C:helical viral capsid"/>
    <property type="evidence" value="ECO:0007669"/>
    <property type="project" value="UniProtKB-KW"/>
</dbReference>
<organismHost>
    <name type="scientific">Homo sapiens</name>
    <name type="common">Human</name>
    <dbReference type="NCBI Taxonomy" id="9606"/>
</organismHost>
<evidence type="ECO:0000256" key="2">
    <source>
        <dbReference type="ARBA" id="ARBA00022497"/>
    </source>
</evidence>
<evidence type="ECO:0000256" key="7">
    <source>
        <dbReference type="ARBA" id="ARBA00023200"/>
    </source>
</evidence>
<comment type="function">
    <text evidence="9">Forms the helical nucleocapsid (NC), protecting the genome from nucleases.</text>
</comment>
<keyword evidence="3 9" id="KW-0167">Capsid protein</keyword>
<organismHost>
    <name type="scientific">Scotophilus kuhlii</name>
    <name type="common">Lesser asiatic yellow bat</name>
    <dbReference type="NCBI Taxonomy" id="153297"/>
</organismHost>
<feature type="region of interest" description="Disordered" evidence="10">
    <location>
        <begin position="487"/>
        <end position="532"/>
    </location>
</feature>
<evidence type="ECO:0000256" key="5">
    <source>
        <dbReference type="ARBA" id="ARBA00022884"/>
    </source>
</evidence>
<organismHost>
    <name type="scientific">Pteropus hypomelanus</name>
    <name type="common">Island flying fox</name>
    <name type="synonym">Variable flying fox</name>
    <dbReference type="NCBI Taxonomy" id="9405"/>
</organismHost>
<gene>
    <name evidence="11" type="primary">N</name>
</gene>
<keyword evidence="2 9" id="KW-1139">Helical capsid protein</keyword>
<sequence length="532" mass="58245">MSDMFEEAASFRSYQSKLGRDGRASAATATLTTKIRIFVPATNSPELRWELTLFALDVIRSPSAAESMKVGAAFTLISMYSERPGALIRSLLNDPDIEAVIIDVGSMVNGIPVMERRGDKAQEEMEGLMRILKTARDSSKGKTPFVDSRAYGLRITDMSTLVSAVITIEAQIWILIAKAVTAPDTAEESETRRWAKYVQQKRVNPFFALTQQWLTEMRNLLSQSLSVRKFMVEILIEVKKGGSAKGRAVEIISDIGNYVEETGMAGFFATIRFGLETRYPALALNEFQSDLNTIKSLMLLYREIGPRAPYMVLLEESIQTKFAPGGYPLLWSFAMGVATTIDRSMGALNINRGYLEPMYFRLGQKSARHHAGGIDQNMANRLGLSSDQVAELAAAVQETSAGRQESNVQAREAKFAAGGVLIGGSDQDVDEEEEPIEQSGRQSVTFKREMSISSLADSVPSSSVSTSGGTRLTNSLLNLRSRLAAKAAKEAASSNATDDPAISNRTQGESEKKNNQDLKPAQNDLDFVRADV</sequence>
<name>A0A0N6YW88_NIPAV</name>
<evidence type="ECO:0000256" key="8">
    <source>
        <dbReference type="ARBA" id="ARBA00023274"/>
    </source>
</evidence>
<organismHost>
    <name type="scientific">Pteropus vampyrus</name>
    <name type="common">Large flying fox</name>
    <dbReference type="NCBI Taxonomy" id="132908"/>
</organismHost>
<evidence type="ECO:0000256" key="6">
    <source>
        <dbReference type="ARBA" id="ARBA00023086"/>
    </source>
</evidence>
<keyword evidence="8 9" id="KW-0687">Ribonucleoprotein</keyword>
<organismHost>
    <name type="scientific">Cynopterus brachyotis</name>
    <name type="common">Lesser short-nosed fruit bat</name>
    <name type="synonym">Pachysoma brachyotis</name>
    <dbReference type="NCBI Taxonomy" id="58060"/>
</organismHost>
<organismHost>
    <name type="scientific">Eonycteris spelaea</name>
    <name type="common">Lesser dawn bat</name>
    <name type="synonym">Macroglossus spelaeus</name>
    <dbReference type="NCBI Taxonomy" id="58065"/>
</organismHost>
<comment type="subunit">
    <text evidence="9">Homomultimer; forms the nucleocapsid. Binds to the viral genomic RNA. N0 interacts with the phosphoprotein (via N-terminus); this interaction allows P to chaperon N0 to avoid N polymerization before encapsidation. Interacts as N-RNA template with the phosphoprotein (via C-terminus); this interaction positions the polymerase on the template.</text>
</comment>
<keyword evidence="5 9" id="KW-0694">RNA-binding</keyword>
<keyword evidence="6 9" id="KW-0543">Viral nucleoprotein</keyword>
<evidence type="ECO:0000256" key="3">
    <source>
        <dbReference type="ARBA" id="ARBA00022561"/>
    </source>
</evidence>
<comment type="subcellular location">
    <subcellularLocation>
        <location evidence="9">Virion</location>
    </subcellularLocation>
    <subcellularLocation>
        <location evidence="9">Host cytoplasm</location>
    </subcellularLocation>
</comment>
<keyword evidence="7 9" id="KW-1035">Host cytoplasm</keyword>
<evidence type="ECO:0000313" key="11">
    <source>
        <dbReference type="EMBL" id="AIS25032.1"/>
    </source>
</evidence>
<organism evidence="11">
    <name type="scientific">Nipah virus</name>
    <dbReference type="NCBI Taxonomy" id="3052225"/>
    <lineage>
        <taxon>Viruses</taxon>
        <taxon>Riboviria</taxon>
        <taxon>Orthornavirae</taxon>
        <taxon>Negarnaviricota</taxon>
        <taxon>Haploviricotina</taxon>
        <taxon>Monjiviricetes</taxon>
        <taxon>Mononegavirales</taxon>
        <taxon>Paramyxoviridae</taxon>
        <taxon>Orthoparamyxovirinae</taxon>
        <taxon>Henipavirus</taxon>
    </lineage>
</organism>
<keyword evidence="4 9" id="KW-0946">Virion</keyword>
<feature type="compositionally biased region" description="Low complexity" evidence="10">
    <location>
        <begin position="487"/>
        <end position="497"/>
    </location>
</feature>
<accession>A0A0N6YW88</accession>
<feature type="compositionally biased region" description="Acidic residues" evidence="10">
    <location>
        <begin position="427"/>
        <end position="436"/>
    </location>
</feature>
<organismHost>
    <name type="scientific">Sus scrofa</name>
    <name type="common">Pig</name>
    <dbReference type="NCBI Taxonomy" id="9823"/>
</organismHost>
<evidence type="ECO:0000256" key="4">
    <source>
        <dbReference type="ARBA" id="ARBA00022844"/>
    </source>
</evidence>
<dbReference type="Pfam" id="PF00973">
    <property type="entry name" value="Paramyxo_ncap"/>
    <property type="match status" value="1"/>
</dbReference>
<reference evidence="11" key="1">
    <citation type="submission" date="2014-06" db="EMBL/GenBank/DDBJ databases">
        <title>Detection of different strains of Nipah virus through ecologically targeted surveillance of Pteropid bats, Cambodia.</title>
        <authorList>
            <person name="Duong V."/>
            <person name="Cappelle J."/>
            <person name="Hul V."/>
            <person name="Buchy P."/>
        </authorList>
    </citation>
    <scope>NUCLEOTIDE SEQUENCE</scope>
    <source>
        <strain evidence="11">NiV_KD_C313_KH13</strain>
    </source>
</reference>
<evidence type="ECO:0000256" key="10">
    <source>
        <dbReference type="SAM" id="MobiDB-lite"/>
    </source>
</evidence>